<dbReference type="RefSeq" id="WP_014355047.1">
    <property type="nucleotide sequence ID" value="NC_016894.1"/>
</dbReference>
<dbReference type="OrthoDB" id="9801520at2"/>
<evidence type="ECO:0000256" key="3">
    <source>
        <dbReference type="ARBA" id="ARBA00022763"/>
    </source>
</evidence>
<gene>
    <name evidence="7" type="primary">vsr</name>
    <name evidence="7" type="ordered locus">Awo_c06500</name>
</gene>
<dbReference type="AlphaFoldDB" id="H6LJP3"/>
<dbReference type="HOGENOM" id="CLU_111913_1_1_9"/>
<keyword evidence="8" id="KW-1185">Reference proteome</keyword>
<dbReference type="NCBIfam" id="TIGR00632">
    <property type="entry name" value="vsr"/>
    <property type="match status" value="1"/>
</dbReference>
<evidence type="ECO:0000313" key="8">
    <source>
        <dbReference type="Proteomes" id="UP000007177"/>
    </source>
</evidence>
<dbReference type="InterPro" id="IPR011335">
    <property type="entry name" value="Restrct_endonuc-II-like"/>
</dbReference>
<reference evidence="8" key="1">
    <citation type="submission" date="2011-07" db="EMBL/GenBank/DDBJ databases">
        <title>Complete genome sequence of Acetobacterium woodii.</title>
        <authorList>
            <person name="Poehlein A."/>
            <person name="Schmidt S."/>
            <person name="Kaster A.-K."/>
            <person name="Goenrich M."/>
            <person name="Vollmers J."/>
            <person name="Thuermer A."/>
            <person name="Gottschalk G."/>
            <person name="Thauer R.K."/>
            <person name="Daniel R."/>
            <person name="Mueller V."/>
        </authorList>
    </citation>
    <scope>NUCLEOTIDE SEQUENCE [LARGE SCALE GENOMIC DNA]</scope>
    <source>
        <strain evidence="8">ATCC 29683 / DSM 1030 / JCM 2381 / KCTC 1655 / WB1</strain>
    </source>
</reference>
<evidence type="ECO:0000256" key="2">
    <source>
        <dbReference type="ARBA" id="ARBA00022759"/>
    </source>
</evidence>
<dbReference type="Gene3D" id="3.40.960.10">
    <property type="entry name" value="VSR Endonuclease"/>
    <property type="match status" value="1"/>
</dbReference>
<reference evidence="7 8" key="2">
    <citation type="journal article" date="2012" name="PLoS ONE">
        <title>An ancient pathway combining carbon dioxide fixation with the generation and utilization of a sodium ion gradient for ATP synthesis.</title>
        <authorList>
            <person name="Poehlein A."/>
            <person name="Schmidt S."/>
            <person name="Kaster A.K."/>
            <person name="Goenrich M."/>
            <person name="Vollmers J."/>
            <person name="Thurmer A."/>
            <person name="Bertsch J."/>
            <person name="Schuchmann K."/>
            <person name="Voigt B."/>
            <person name="Hecker M."/>
            <person name="Daniel R."/>
            <person name="Thauer R.K."/>
            <person name="Gottschalk G."/>
            <person name="Muller V."/>
        </authorList>
    </citation>
    <scope>NUCLEOTIDE SEQUENCE [LARGE SCALE GENOMIC DNA]</scope>
    <source>
        <strain evidence="8">ATCC 29683 / DSM 1030 / JCM 2381 / KCTC 1655 / WB1</strain>
    </source>
</reference>
<keyword evidence="2 6" id="KW-0255">Endonuclease</keyword>
<comment type="similarity">
    <text evidence="6">Belongs to the vsr family.</text>
</comment>
<evidence type="ECO:0000256" key="6">
    <source>
        <dbReference type="PIRNR" id="PIRNR018267"/>
    </source>
</evidence>
<dbReference type="SUPFAM" id="SSF52980">
    <property type="entry name" value="Restriction endonuclease-like"/>
    <property type="match status" value="1"/>
</dbReference>
<dbReference type="GO" id="GO:0006298">
    <property type="term" value="P:mismatch repair"/>
    <property type="evidence" value="ECO:0007669"/>
    <property type="project" value="UniProtKB-UniRule"/>
</dbReference>
<name>H6LJP3_ACEWD</name>
<evidence type="ECO:0000313" key="7">
    <source>
        <dbReference type="EMBL" id="AFA47444.1"/>
    </source>
</evidence>
<keyword evidence="3 6" id="KW-0227">DNA damage</keyword>
<dbReference type="EC" id="3.1.-.-" evidence="6"/>
<organism evidence="7 8">
    <name type="scientific">Acetobacterium woodii (strain ATCC 29683 / DSM 1030 / JCM 2381 / KCTC 1655 / WB1)</name>
    <dbReference type="NCBI Taxonomy" id="931626"/>
    <lineage>
        <taxon>Bacteria</taxon>
        <taxon>Bacillati</taxon>
        <taxon>Bacillota</taxon>
        <taxon>Clostridia</taxon>
        <taxon>Eubacteriales</taxon>
        <taxon>Eubacteriaceae</taxon>
        <taxon>Acetobacterium</taxon>
    </lineage>
</organism>
<dbReference type="PIRSF" id="PIRSF018267">
    <property type="entry name" value="VSR_endonuc"/>
    <property type="match status" value="1"/>
</dbReference>
<evidence type="ECO:0000256" key="5">
    <source>
        <dbReference type="ARBA" id="ARBA00023204"/>
    </source>
</evidence>
<dbReference type="EMBL" id="CP002987">
    <property type="protein sequence ID" value="AFA47444.1"/>
    <property type="molecule type" value="Genomic_DNA"/>
</dbReference>
<dbReference type="REBASE" id="45804">
    <property type="entry name" value="V.Awo1030ORF6460P"/>
</dbReference>
<dbReference type="eggNOG" id="COG3727">
    <property type="taxonomic scope" value="Bacteria"/>
</dbReference>
<comment type="function">
    <text evidence="6">May nick specific sequences that contain T:G mispairs resulting from m5C-deamination.</text>
</comment>
<keyword evidence="4 6" id="KW-0378">Hydrolase</keyword>
<dbReference type="Pfam" id="PF03852">
    <property type="entry name" value="Vsr"/>
    <property type="match status" value="1"/>
</dbReference>
<dbReference type="InterPro" id="IPR004603">
    <property type="entry name" value="DNA_mismatch_endonuc_vsr"/>
</dbReference>
<accession>H6LJP3</accession>
<dbReference type="GO" id="GO:0004519">
    <property type="term" value="F:endonuclease activity"/>
    <property type="evidence" value="ECO:0007669"/>
    <property type="project" value="UniProtKB-KW"/>
</dbReference>
<dbReference type="KEGG" id="awo:Awo_c06500"/>
<keyword evidence="1 6" id="KW-0540">Nuclease</keyword>
<dbReference type="STRING" id="931626.Awo_c06500"/>
<evidence type="ECO:0000256" key="4">
    <source>
        <dbReference type="ARBA" id="ARBA00022801"/>
    </source>
</evidence>
<sequence>MADVHDKQTRSYNMSKIKGKNTNPEIIVRKYLFSKGFRFRVNDRRYPGNPDIVLPKYKICIFVNGCFWHAHKDCKYFVWPNNNKEFWRKKLTANVERDRRNYRMLCDLGWRVIVIWECELRKEYREDTLENLAKNIDNALNHINSNNL</sequence>
<protein>
    <recommendedName>
        <fullName evidence="6">Very short patch repair endonuclease</fullName>
        <ecNumber evidence="6">3.1.-.-</ecNumber>
    </recommendedName>
</protein>
<dbReference type="GO" id="GO:0016787">
    <property type="term" value="F:hydrolase activity"/>
    <property type="evidence" value="ECO:0007669"/>
    <property type="project" value="UniProtKB-KW"/>
</dbReference>
<evidence type="ECO:0000256" key="1">
    <source>
        <dbReference type="ARBA" id="ARBA00022722"/>
    </source>
</evidence>
<proteinExistence type="inferred from homology"/>
<dbReference type="CDD" id="cd00221">
    <property type="entry name" value="Vsr"/>
    <property type="match status" value="1"/>
</dbReference>
<keyword evidence="5 6" id="KW-0234">DNA repair</keyword>
<dbReference type="Proteomes" id="UP000007177">
    <property type="component" value="Chromosome"/>
</dbReference>